<feature type="domain" description="Glucose/Sorbosone dehydrogenase" evidence="3">
    <location>
        <begin position="84"/>
        <end position="413"/>
    </location>
</feature>
<feature type="region of interest" description="Disordered" evidence="1">
    <location>
        <begin position="24"/>
        <end position="43"/>
    </location>
</feature>
<dbReference type="InterPro" id="IPR011042">
    <property type="entry name" value="6-blade_b-propeller_TolB-like"/>
</dbReference>
<dbReference type="Pfam" id="PF07995">
    <property type="entry name" value="GSDH"/>
    <property type="match status" value="1"/>
</dbReference>
<feature type="signal peptide" evidence="2">
    <location>
        <begin position="1"/>
        <end position="22"/>
    </location>
</feature>
<dbReference type="PANTHER" id="PTHR19328:SF75">
    <property type="entry name" value="ALDOSE SUGAR DEHYDROGENASE YLII"/>
    <property type="match status" value="1"/>
</dbReference>
<evidence type="ECO:0000259" key="3">
    <source>
        <dbReference type="Pfam" id="PF07995"/>
    </source>
</evidence>
<gene>
    <name evidence="4" type="ORF">OD355_09765</name>
</gene>
<evidence type="ECO:0000256" key="2">
    <source>
        <dbReference type="SAM" id="SignalP"/>
    </source>
</evidence>
<evidence type="ECO:0000313" key="4">
    <source>
        <dbReference type="EMBL" id="MCU7694800.1"/>
    </source>
</evidence>
<feature type="chain" id="PRO_5042022486" evidence="2">
    <location>
        <begin position="23"/>
        <end position="417"/>
    </location>
</feature>
<organism evidence="4 5">
    <name type="scientific">Haoranjiania flava</name>
    <dbReference type="NCBI Taxonomy" id="1856322"/>
    <lineage>
        <taxon>Bacteria</taxon>
        <taxon>Pseudomonadati</taxon>
        <taxon>Bacteroidota</taxon>
        <taxon>Chitinophagia</taxon>
        <taxon>Chitinophagales</taxon>
        <taxon>Chitinophagaceae</taxon>
        <taxon>Haoranjiania</taxon>
    </lineage>
</organism>
<dbReference type="Proteomes" id="UP001209317">
    <property type="component" value="Unassembled WGS sequence"/>
</dbReference>
<keyword evidence="2" id="KW-0732">Signal</keyword>
<comment type="caution">
    <text evidence="4">The sequence shown here is derived from an EMBL/GenBank/DDBJ whole genome shotgun (WGS) entry which is preliminary data.</text>
</comment>
<dbReference type="EMBL" id="JAOTPL010000013">
    <property type="protein sequence ID" value="MCU7694800.1"/>
    <property type="molecule type" value="Genomic_DNA"/>
</dbReference>
<feature type="compositionally biased region" description="Polar residues" evidence="1">
    <location>
        <begin position="24"/>
        <end position="39"/>
    </location>
</feature>
<evidence type="ECO:0000256" key="1">
    <source>
        <dbReference type="SAM" id="MobiDB-lite"/>
    </source>
</evidence>
<dbReference type="InterPro" id="IPR011041">
    <property type="entry name" value="Quinoprot_gluc/sorb_DH_b-prop"/>
</dbReference>
<dbReference type="PANTHER" id="PTHR19328">
    <property type="entry name" value="HEDGEHOG-INTERACTING PROTEIN"/>
    <property type="match status" value="1"/>
</dbReference>
<protein>
    <submittedName>
        <fullName evidence="4">PQQ-dependent sugar dehydrogenase</fullName>
    </submittedName>
</protein>
<dbReference type="RefSeq" id="WP_263038286.1">
    <property type="nucleotide sequence ID" value="NZ_JAOTPL010000013.1"/>
</dbReference>
<proteinExistence type="predicted"/>
<dbReference type="InterPro" id="IPR012938">
    <property type="entry name" value="Glc/Sorbosone_DH"/>
</dbReference>
<evidence type="ECO:0000313" key="5">
    <source>
        <dbReference type="Proteomes" id="UP001209317"/>
    </source>
</evidence>
<dbReference type="AlphaFoldDB" id="A0AAE3LQU2"/>
<dbReference type="Gene3D" id="2.120.10.30">
    <property type="entry name" value="TolB, C-terminal domain"/>
    <property type="match status" value="1"/>
</dbReference>
<sequence length="417" mass="45936">MKTLFITTLALGAFITMSSSNCRENKQAENTTINDTTGKNLPPVETNPPNTPAYKPAFAGQTRINGVKTTTPIETKVLAESIGKPWAIINLPGNRFLVTDKTGFMQIFSAEGKLLSKITGFPDVDARGQGGLLDVALDPDFANNKVIYWAYSEKRDDDLNLTAIARGRISGDEKTIENPFVIFRAEPYFKSTLHYGCRLAFDKSGYLYATVGERSVMEGRMQAQDLSSGLGKIFKITKEGKPAPGNPFLNTPNAKPEIYSYGHRSPQGLDFHPVTGELWETEMGPKGGDEVNLIKPGKDYGWPTITYGVEYSGKTIGQGITQKEGMEQPVYYWDPSPSPSGSAFYAGNTVPEWKNNFFIGMLGGQHIVRLVIENNKVTGEERLLQDMNERFRDLTEGPDGAIYAVTDSGKIIRMGKK</sequence>
<dbReference type="SUPFAM" id="SSF50952">
    <property type="entry name" value="Soluble quinoprotein glucose dehydrogenase"/>
    <property type="match status" value="1"/>
</dbReference>
<keyword evidence="5" id="KW-1185">Reference proteome</keyword>
<name>A0AAE3LQU2_9BACT</name>
<accession>A0AAE3LQU2</accession>
<reference evidence="4" key="1">
    <citation type="submission" date="2022-10" db="EMBL/GenBank/DDBJ databases">
        <authorList>
            <person name="Kim H.S."/>
            <person name="Kim J.-S."/>
            <person name="Suh M.K."/>
            <person name="Eom M.K."/>
            <person name="Lee J.-S."/>
        </authorList>
    </citation>
    <scope>NUCLEOTIDE SEQUENCE</scope>
    <source>
        <strain evidence="4">LIP-5</strain>
    </source>
</reference>